<protein>
    <submittedName>
        <fullName evidence="2">Uncharacterized protein</fullName>
    </submittedName>
</protein>
<name>A0AAE2VWP2_9RHOB</name>
<evidence type="ECO:0000313" key="2">
    <source>
        <dbReference type="EMBL" id="MBM1712779.1"/>
    </source>
</evidence>
<proteinExistence type="predicted"/>
<sequence length="149" mass="16303">MRIEAAGAGHAVNTQRCARVNGDDRNCSAQSHLNTCLLWVAQQRATWMQYNFRILFFMIIAGAVVVLGVFQLPPLTSGGNSGSSGLNEAEFNATLSEELAFCRKQPDAVNCRCFANKSAIIRTHRQPKVPGALYVDKEELAREQASQGC</sequence>
<keyword evidence="3" id="KW-1185">Reference proteome</keyword>
<dbReference type="RefSeq" id="WP_203241358.1">
    <property type="nucleotide sequence ID" value="NZ_JAFBRH010000001.1"/>
</dbReference>
<comment type="caution">
    <text evidence="2">The sequence shown here is derived from an EMBL/GenBank/DDBJ whole genome shotgun (WGS) entry which is preliminary data.</text>
</comment>
<accession>A0AAE2VWP2</accession>
<gene>
    <name evidence="2" type="ORF">JQV55_04315</name>
</gene>
<evidence type="ECO:0000256" key="1">
    <source>
        <dbReference type="SAM" id="Phobius"/>
    </source>
</evidence>
<dbReference type="EMBL" id="JAFBRM010000001">
    <property type="protein sequence ID" value="MBM1712779.1"/>
    <property type="molecule type" value="Genomic_DNA"/>
</dbReference>
<keyword evidence="1" id="KW-1133">Transmembrane helix</keyword>
<organism evidence="2 3">
    <name type="scientific">Sulfitobacter geojensis</name>
    <dbReference type="NCBI Taxonomy" id="1342299"/>
    <lineage>
        <taxon>Bacteria</taxon>
        <taxon>Pseudomonadati</taxon>
        <taxon>Pseudomonadota</taxon>
        <taxon>Alphaproteobacteria</taxon>
        <taxon>Rhodobacterales</taxon>
        <taxon>Roseobacteraceae</taxon>
        <taxon>Sulfitobacter</taxon>
    </lineage>
</organism>
<keyword evidence="1" id="KW-0812">Transmembrane</keyword>
<dbReference type="Proteomes" id="UP000732193">
    <property type="component" value="Unassembled WGS sequence"/>
</dbReference>
<evidence type="ECO:0000313" key="3">
    <source>
        <dbReference type="Proteomes" id="UP000732193"/>
    </source>
</evidence>
<keyword evidence="1" id="KW-0472">Membrane</keyword>
<reference evidence="2 3" key="1">
    <citation type="submission" date="2021-01" db="EMBL/GenBank/DDBJ databases">
        <title>Diatom-associated Roseobacters Show Island Model of Population Structure.</title>
        <authorList>
            <person name="Qu L."/>
            <person name="Feng X."/>
            <person name="Chen Y."/>
            <person name="Li L."/>
            <person name="Wang X."/>
            <person name="Hu Z."/>
            <person name="Wang H."/>
            <person name="Luo H."/>
        </authorList>
    </citation>
    <scope>NUCLEOTIDE SEQUENCE [LARGE SCALE GENOMIC DNA]</scope>
    <source>
        <strain evidence="2 3">TR60-84</strain>
    </source>
</reference>
<dbReference type="AlphaFoldDB" id="A0AAE2VWP2"/>
<feature type="transmembrane region" description="Helical" evidence="1">
    <location>
        <begin position="54"/>
        <end position="72"/>
    </location>
</feature>